<keyword evidence="4" id="KW-1035">Host cytoplasm</keyword>
<dbReference type="Pfam" id="PF08435">
    <property type="entry name" value="Calici_coat_C"/>
    <property type="match status" value="1"/>
</dbReference>
<dbReference type="InterPro" id="IPR004005">
    <property type="entry name" value="Calicivirus_coat"/>
</dbReference>
<keyword evidence="3" id="KW-0946">Virion</keyword>
<evidence type="ECO:0000256" key="4">
    <source>
        <dbReference type="ARBA" id="ARBA00023200"/>
    </source>
</evidence>
<evidence type="ECO:0000256" key="1">
    <source>
        <dbReference type="ARBA" id="ARBA00004192"/>
    </source>
</evidence>
<dbReference type="GO" id="GO:0030430">
    <property type="term" value="C:host cell cytoplasm"/>
    <property type="evidence" value="ECO:0007669"/>
    <property type="project" value="UniProtKB-SubCell"/>
</dbReference>
<evidence type="ECO:0000313" key="7">
    <source>
        <dbReference type="EMBL" id="AHE37934.1"/>
    </source>
</evidence>
<dbReference type="InterPro" id="IPR013643">
    <property type="entry name" value="Calicivirus_coat_C"/>
</dbReference>
<dbReference type="Pfam" id="PF00915">
    <property type="entry name" value="Calici_coat"/>
    <property type="match status" value="1"/>
</dbReference>
<dbReference type="SUPFAM" id="SSF88633">
    <property type="entry name" value="Positive stranded ssRNA viruses"/>
    <property type="match status" value="1"/>
</dbReference>
<dbReference type="InterPro" id="IPR033703">
    <property type="entry name" value="Rhv-like"/>
</dbReference>
<proteinExistence type="predicted"/>
<organism evidence="7">
    <name type="scientific">Rhesus macaque recovirus</name>
    <dbReference type="NCBI Taxonomy" id="875071"/>
    <lineage>
        <taxon>Viruses</taxon>
        <taxon>Riboviria</taxon>
        <taxon>Orthornavirae</taxon>
        <taxon>Pisuviricota</taxon>
        <taxon>Pisoniviricetes</taxon>
        <taxon>Picornavirales</taxon>
        <taxon>Caliciviridae</taxon>
        <taxon>Recovirus</taxon>
    </lineage>
</organism>
<sequence length="535" mass="57709">MESTTEVTGATGVVTNVAAAPLPEATSSMSLAPTVNSIDPWIFLNPTEVPGGTFTVASNTQPGTMLLDIEISPELNIFTAHMFRMYAGWSGGFAIKLLVAGNAFSAGKLIVAIIPPNVQVPNSAYLLTGFPHEILDFRTADQVEIIAPDIKNLDYHFRGDKLGRLVVMVYSPLRSTATDFEIEIKLLSAPLPDFKFTMLVPPVQNNALPIWQIPPTPPGAMVNPRSPLTPVVDLYINSSWTTCNHQLGRYTIDGGAIGNSTFNPSGLWTGTFTAESGSVSGQTNWRIAMLDNPYNPTSDPTLPPVPRGFCDWGSGVKSGARQHLVCFTGVETDNGEGYKDVDAHMWDYGDDATIGLDNTYQRQIYISDPTALDSGKRYIIIPMGASGSATDDTLQISPNCYGSWDYAPTIAPPLGEQIVWFRSYLPASSTSASSGVNSVSAHISSLMSPDLIRSAYVSGFPEGKAALLDYVLYGGSVVEQFKMYREGYLTANATGTNTGFIIPPDGYFRFNSWVSPTFVIGNVVDLSSSRSLTFH</sequence>
<accession>A0A067YMZ3</accession>
<dbReference type="CDD" id="cd00205">
    <property type="entry name" value="rhv_like"/>
    <property type="match status" value="1"/>
</dbReference>
<dbReference type="Gene3D" id="2.40.510.10">
    <property type="entry name" value="Positive stranded ssRNA viruses"/>
    <property type="match status" value="1"/>
</dbReference>
<feature type="domain" description="Calicivirus coat protein C-terminal" evidence="6">
    <location>
        <begin position="405"/>
        <end position="527"/>
    </location>
</feature>
<feature type="domain" description="Calicivirus coat protein" evidence="5">
    <location>
        <begin position="4"/>
        <end position="261"/>
    </location>
</feature>
<evidence type="ECO:0000259" key="5">
    <source>
        <dbReference type="Pfam" id="PF00915"/>
    </source>
</evidence>
<evidence type="ECO:0000259" key="6">
    <source>
        <dbReference type="Pfam" id="PF08435"/>
    </source>
</evidence>
<dbReference type="EMBL" id="KC662370">
    <property type="protein sequence ID" value="AHE37934.1"/>
    <property type="molecule type" value="Genomic_RNA"/>
</dbReference>
<dbReference type="Gene3D" id="2.40.30.120">
    <property type="entry name" value="Positive stranded ssRNA viruses"/>
    <property type="match status" value="1"/>
</dbReference>
<comment type="subcellular location">
    <subcellularLocation>
        <location evidence="1">Host cytoplasm</location>
    </subcellularLocation>
    <subcellularLocation>
        <location evidence="2">Virion</location>
    </subcellularLocation>
</comment>
<dbReference type="GO" id="GO:0044423">
    <property type="term" value="C:virion component"/>
    <property type="evidence" value="ECO:0007669"/>
    <property type="project" value="UniProtKB-KW"/>
</dbReference>
<dbReference type="InterPro" id="IPR029053">
    <property type="entry name" value="Viral_coat"/>
</dbReference>
<name>A0A067YMZ3_9CALI</name>
<dbReference type="Gene3D" id="2.60.120.20">
    <property type="match status" value="1"/>
</dbReference>
<evidence type="ECO:0000256" key="3">
    <source>
        <dbReference type="ARBA" id="ARBA00022844"/>
    </source>
</evidence>
<reference evidence="7" key="1">
    <citation type="journal article" date="2014" name="J. Gen. Virol.">
        <title>Relationship between genotypes and serotypes of genogroup 1 recoviruses: a model for human norovirus antigenic diversity.</title>
        <authorList>
            <person name="Farkas T."/>
            <person name="Lun C.W."/>
            <person name="Fey B."/>
        </authorList>
    </citation>
    <scope>NUCLEOTIDE SEQUENCE</scope>
    <source>
        <strain evidence="7">FT400</strain>
    </source>
</reference>
<evidence type="ECO:0000256" key="2">
    <source>
        <dbReference type="ARBA" id="ARBA00004328"/>
    </source>
</evidence>
<protein>
    <submittedName>
        <fullName evidence="7">Capsid protein</fullName>
    </submittedName>
</protein>